<reference evidence="2 3" key="1">
    <citation type="submission" date="2021-02" db="EMBL/GenBank/DDBJ databases">
        <title>Characterization of Marinitoga sp. nov. str. BP5-C20A.</title>
        <authorList>
            <person name="Erauso G."/>
            <person name="Postec A."/>
        </authorList>
    </citation>
    <scope>NUCLEOTIDE SEQUENCE [LARGE SCALE GENOMIC DNA]</scope>
    <source>
        <strain evidence="2 3">BP5-C20A</strain>
    </source>
</reference>
<organism evidence="2 3">
    <name type="scientific">Marinitoga aeolica</name>
    <dbReference type="NCBI Taxonomy" id="2809031"/>
    <lineage>
        <taxon>Bacteria</taxon>
        <taxon>Thermotogati</taxon>
        <taxon>Thermotogota</taxon>
        <taxon>Thermotogae</taxon>
        <taxon>Petrotogales</taxon>
        <taxon>Petrotogaceae</taxon>
        <taxon>Marinitoga</taxon>
    </lineage>
</organism>
<name>A0ABY8PTP9_9BACT</name>
<evidence type="ECO:0000313" key="2">
    <source>
        <dbReference type="EMBL" id="WGS66014.1"/>
    </source>
</evidence>
<evidence type="ECO:0000313" key="3">
    <source>
        <dbReference type="Proteomes" id="UP001232493"/>
    </source>
</evidence>
<sequence>MKKKNGFVLYELMIMLLIESLLFISFSFIIKTSFFDDLKKRIDFIEMMNYFLQIKYHSIDFNDQSTKIVISSHSYFDGIIYKEIPYKTSDYAKIFNFYNLILKSPGNTLRIDDANLVILPITSSFRWSGIEW</sequence>
<feature type="transmembrane region" description="Helical" evidence="1">
    <location>
        <begin position="7"/>
        <end position="30"/>
    </location>
</feature>
<gene>
    <name evidence="2" type="ORF">JRV97_05550</name>
</gene>
<evidence type="ECO:0000256" key="1">
    <source>
        <dbReference type="SAM" id="Phobius"/>
    </source>
</evidence>
<proteinExistence type="predicted"/>
<dbReference type="EMBL" id="CP069362">
    <property type="protein sequence ID" value="WGS66014.1"/>
    <property type="molecule type" value="Genomic_DNA"/>
</dbReference>
<keyword evidence="1" id="KW-0812">Transmembrane</keyword>
<keyword evidence="3" id="KW-1185">Reference proteome</keyword>
<keyword evidence="1" id="KW-1133">Transmembrane helix</keyword>
<evidence type="ECO:0008006" key="4">
    <source>
        <dbReference type="Google" id="ProtNLM"/>
    </source>
</evidence>
<dbReference type="RefSeq" id="WP_281000954.1">
    <property type="nucleotide sequence ID" value="NZ_CP069362.1"/>
</dbReference>
<protein>
    <recommendedName>
        <fullName evidence="4">Prepilin-type N-terminal cleavage/methylation domain-containing protein</fullName>
    </recommendedName>
</protein>
<accession>A0ABY8PTP9</accession>
<dbReference type="Proteomes" id="UP001232493">
    <property type="component" value="Chromosome"/>
</dbReference>
<keyword evidence="1" id="KW-0472">Membrane</keyword>